<dbReference type="SUPFAM" id="SSF57879">
    <property type="entry name" value="Zinc domain conserved in yeast copper-regulated transcription factors"/>
    <property type="match status" value="1"/>
</dbReference>
<dbReference type="Proteomes" id="UP000243797">
    <property type="component" value="Unassembled WGS sequence"/>
</dbReference>
<dbReference type="PRINTS" id="PR00617">
    <property type="entry name" value="COPPERFIST"/>
</dbReference>
<dbReference type="InterPro" id="IPR001083">
    <property type="entry name" value="Cu_fist_DNA-bd_dom"/>
</dbReference>
<evidence type="ECO:0000256" key="1">
    <source>
        <dbReference type="ARBA" id="ARBA00004123"/>
    </source>
</evidence>
<dbReference type="GO" id="GO:0045944">
    <property type="term" value="P:positive regulation of transcription by RNA polymerase II"/>
    <property type="evidence" value="ECO:0007669"/>
    <property type="project" value="TreeGrafter"/>
</dbReference>
<feature type="domain" description="Copper-fist" evidence="9">
    <location>
        <begin position="2"/>
        <end position="41"/>
    </location>
</feature>
<name>A0A2K1QGZ8_9PEZI</name>
<keyword evidence="2" id="KW-0479">Metal-binding</keyword>
<keyword evidence="6" id="KW-0804">Transcription</keyword>
<evidence type="ECO:0000256" key="2">
    <source>
        <dbReference type="ARBA" id="ARBA00022723"/>
    </source>
</evidence>
<keyword evidence="7" id="KW-0539">Nucleus</keyword>
<evidence type="ECO:0000256" key="4">
    <source>
        <dbReference type="ARBA" id="ARBA00023008"/>
    </source>
</evidence>
<dbReference type="OrthoDB" id="5600085at2759"/>
<accession>A0A2K1QGZ8</accession>
<dbReference type="GO" id="GO:0000981">
    <property type="term" value="F:DNA-binding transcription factor activity, RNA polymerase II-specific"/>
    <property type="evidence" value="ECO:0007669"/>
    <property type="project" value="TreeGrafter"/>
</dbReference>
<gene>
    <name evidence="10" type="ORF">CAC42_6685</name>
</gene>
<keyword evidence="3" id="KW-0862">Zinc</keyword>
<evidence type="ECO:0000259" key="9">
    <source>
        <dbReference type="PROSITE" id="PS50073"/>
    </source>
</evidence>
<dbReference type="AlphaFoldDB" id="A0A2K1QGZ8"/>
<dbReference type="PANTHER" id="PTHR28088">
    <property type="entry name" value="TRANSCRIPTIONAL ACTIVATOR HAA1-RELATED"/>
    <property type="match status" value="1"/>
</dbReference>
<dbReference type="InterPro" id="IPR051763">
    <property type="entry name" value="Copper_Homeo_Regul"/>
</dbReference>
<evidence type="ECO:0000256" key="8">
    <source>
        <dbReference type="SAM" id="MobiDB-lite"/>
    </source>
</evidence>
<feature type="region of interest" description="Disordered" evidence="8">
    <location>
        <begin position="175"/>
        <end position="198"/>
    </location>
</feature>
<dbReference type="EMBL" id="NKHZ01000088">
    <property type="protein sequence ID" value="PNS14172.1"/>
    <property type="molecule type" value="Genomic_DNA"/>
</dbReference>
<dbReference type="GO" id="GO:0005507">
    <property type="term" value="F:copper ion binding"/>
    <property type="evidence" value="ECO:0007669"/>
    <property type="project" value="InterPro"/>
</dbReference>
<proteinExistence type="predicted"/>
<dbReference type="Pfam" id="PF00649">
    <property type="entry name" value="Copper-fist"/>
    <property type="match status" value="1"/>
</dbReference>
<keyword evidence="11" id="KW-1185">Reference proteome</keyword>
<comment type="caution">
    <text evidence="10">The sequence shown here is derived from an EMBL/GenBank/DDBJ whole genome shotgun (WGS) entry which is preliminary data.</text>
</comment>
<protein>
    <submittedName>
        <fullName evidence="10">Metal-binding regulatory protein cuf1</fullName>
    </submittedName>
</protein>
<evidence type="ECO:0000256" key="7">
    <source>
        <dbReference type="ARBA" id="ARBA00023242"/>
    </source>
</evidence>
<evidence type="ECO:0000256" key="6">
    <source>
        <dbReference type="ARBA" id="ARBA00023163"/>
    </source>
</evidence>
<dbReference type="GO" id="GO:0006879">
    <property type="term" value="P:intracellular iron ion homeostasis"/>
    <property type="evidence" value="ECO:0007669"/>
    <property type="project" value="TreeGrafter"/>
</dbReference>
<reference evidence="10 11" key="1">
    <citation type="submission" date="2017-06" db="EMBL/GenBank/DDBJ databases">
        <title>Draft genome sequence of a variant of Elsinoe murrayae.</title>
        <authorList>
            <person name="Cheng Q."/>
        </authorList>
    </citation>
    <scope>NUCLEOTIDE SEQUENCE [LARGE SCALE GENOMIC DNA]</scope>
    <source>
        <strain evidence="10 11">CQ-2017a</strain>
    </source>
</reference>
<dbReference type="InterPro" id="IPR036395">
    <property type="entry name" value="Cu_fist_DNA-bd_dom_sf"/>
</dbReference>
<dbReference type="GO" id="GO:0005634">
    <property type="term" value="C:nucleus"/>
    <property type="evidence" value="ECO:0007669"/>
    <property type="project" value="UniProtKB-SubCell"/>
</dbReference>
<dbReference type="InParanoid" id="A0A2K1QGZ8"/>
<keyword evidence="4" id="KW-0186">Copper</keyword>
<dbReference type="GO" id="GO:0000978">
    <property type="term" value="F:RNA polymerase II cis-regulatory region sequence-specific DNA binding"/>
    <property type="evidence" value="ECO:0007669"/>
    <property type="project" value="TreeGrafter"/>
</dbReference>
<dbReference type="FunFam" id="3.90.430.10:FF:000001">
    <property type="entry name" value="Copper fist DNA-binding protein"/>
    <property type="match status" value="1"/>
</dbReference>
<keyword evidence="5" id="KW-0805">Transcription regulation</keyword>
<dbReference type="PROSITE" id="PS50073">
    <property type="entry name" value="COPPER_FIST_2"/>
    <property type="match status" value="1"/>
</dbReference>
<organism evidence="10 11">
    <name type="scientific">Sphaceloma murrayae</name>
    <dbReference type="NCBI Taxonomy" id="2082308"/>
    <lineage>
        <taxon>Eukaryota</taxon>
        <taxon>Fungi</taxon>
        <taxon>Dikarya</taxon>
        <taxon>Ascomycota</taxon>
        <taxon>Pezizomycotina</taxon>
        <taxon>Dothideomycetes</taxon>
        <taxon>Dothideomycetidae</taxon>
        <taxon>Myriangiales</taxon>
        <taxon>Elsinoaceae</taxon>
        <taxon>Sphaceloma</taxon>
    </lineage>
</organism>
<evidence type="ECO:0000256" key="3">
    <source>
        <dbReference type="ARBA" id="ARBA00022833"/>
    </source>
</evidence>
<dbReference type="Gene3D" id="3.90.430.10">
    <property type="entry name" value="Copper fist DNA-binding domain"/>
    <property type="match status" value="1"/>
</dbReference>
<feature type="region of interest" description="Disordered" evidence="8">
    <location>
        <begin position="212"/>
        <end position="232"/>
    </location>
</feature>
<dbReference type="STRING" id="2082308.A0A2K1QGZ8"/>
<evidence type="ECO:0000313" key="10">
    <source>
        <dbReference type="EMBL" id="PNS14172.1"/>
    </source>
</evidence>
<dbReference type="PANTHER" id="PTHR28088:SF5">
    <property type="entry name" value="TRANSCRIPTIONAL ACTIVATOR HAA1-RELATED"/>
    <property type="match status" value="1"/>
</dbReference>
<comment type="subcellular location">
    <subcellularLocation>
        <location evidence="1">Nucleus</location>
    </subcellularLocation>
</comment>
<dbReference type="SMART" id="SM01090">
    <property type="entry name" value="Copper-fist"/>
    <property type="match status" value="1"/>
</dbReference>
<evidence type="ECO:0000313" key="11">
    <source>
        <dbReference type="Proteomes" id="UP000243797"/>
    </source>
</evidence>
<dbReference type="SMART" id="SM00412">
    <property type="entry name" value="Cu_FIST"/>
    <property type="match status" value="1"/>
</dbReference>
<sequence>MVVKEDGTKWACQSCLKGHRVSGCTHTDRPLQFVPKKGRPVTQCQHCRVERKKRSAHVKCDCGDKTHASKEKCVHLRNAESSDNERRELGAVPEGEESDEHTCCCHHGEKCTCSTVKKEIKDDHHAPPSARAKPHLTATRSEGHLTVFANGHHKPCHRNNHAAHDANTPYRVHKPHAHPAHGMHAAGRRSVDSLSSVERTSKFSLDQLQELATSQGPTSQPTVSAPPSEPSQSYAAFTIPADTNVGSADAFFGSAPSTSGFQQPQMSADIGNDVSWAGYDWSSLVGMDNAQPALTYASSNTISELGEHTPPDDIGATFAQHNMANNMTEMSGQLSQIPESQPSFQAQSTRQVDNSQNRWSLPPSFWAETGNMDFSQAFPTNSVAMDASKDMQTMRSKDFGVTDWSSFIPPPVANNQHVFAGNSDMQWTPDASSNQPDFNLQALSGSVDGSANAFDFGQDAMDAANFHHTPEDPFFGLESAEPVDFIQDFSQSGSREIWPS</sequence>
<evidence type="ECO:0000256" key="5">
    <source>
        <dbReference type="ARBA" id="ARBA00023015"/>
    </source>
</evidence>
<dbReference type="GO" id="GO:0006878">
    <property type="term" value="P:intracellular copper ion homeostasis"/>
    <property type="evidence" value="ECO:0007669"/>
    <property type="project" value="TreeGrafter"/>
</dbReference>